<evidence type="ECO:0000256" key="1">
    <source>
        <dbReference type="ARBA" id="ARBA00006226"/>
    </source>
</evidence>
<dbReference type="RefSeq" id="WP_261833341.1">
    <property type="nucleotide sequence ID" value="NZ_AP024881.1"/>
</dbReference>
<keyword evidence="2" id="KW-1277">Toxin-antitoxin system</keyword>
<protein>
    <submittedName>
        <fullName evidence="3">YafQ toxin protein</fullName>
    </submittedName>
</protein>
<proteinExistence type="inferred from homology"/>
<evidence type="ECO:0000313" key="3">
    <source>
        <dbReference type="EMBL" id="GAM59525.1"/>
    </source>
</evidence>
<dbReference type="Proteomes" id="UP000031671">
    <property type="component" value="Unassembled WGS sequence"/>
</dbReference>
<dbReference type="PANTHER" id="PTHR33755">
    <property type="entry name" value="TOXIN PARE1-RELATED"/>
    <property type="match status" value="1"/>
</dbReference>
<sequence length="92" mass="11183">MIFWEEKSLDDREKIFEFLYDFNPIAAERTDELIEQNVEQLKSHPEMGVQRDSIRGRLLIIPEISMIVSYWKDDTNIRVMRVLHQKQKFPWT</sequence>
<dbReference type="PANTHER" id="PTHR33755:SF5">
    <property type="entry name" value="TYPE II TOXIN-ANTITOXIN SYSTEM RELE_PARE FAMILY TOXIN"/>
    <property type="match status" value="1"/>
</dbReference>
<reference evidence="3 4" key="2">
    <citation type="submission" date="2015-01" db="EMBL/GenBank/DDBJ databases">
        <authorList>
            <consortium name="NBRP consortium"/>
            <person name="Sawabe T."/>
            <person name="Meirelles P."/>
            <person name="Feng G."/>
            <person name="Sayaka M."/>
            <person name="Hattori M."/>
            <person name="Ohkuma M."/>
        </authorList>
    </citation>
    <scope>NUCLEOTIDE SEQUENCE [LARGE SCALE GENOMIC DNA]</scope>
    <source>
        <strain evidence="4">JCM 19231</strain>
    </source>
</reference>
<keyword evidence="4" id="KW-1185">Reference proteome</keyword>
<dbReference type="InterPro" id="IPR035093">
    <property type="entry name" value="RelE/ParE_toxin_dom_sf"/>
</dbReference>
<dbReference type="NCBIfam" id="TIGR02385">
    <property type="entry name" value="RelE_StbE"/>
    <property type="match status" value="1"/>
</dbReference>
<comment type="similarity">
    <text evidence="1">Belongs to the RelE toxin family.</text>
</comment>
<gene>
    <name evidence="3" type="ORF">JCM19231_1484</name>
</gene>
<dbReference type="InterPro" id="IPR051803">
    <property type="entry name" value="TA_system_RelE-like_toxin"/>
</dbReference>
<comment type="caution">
    <text evidence="3">The sequence shown here is derived from an EMBL/GenBank/DDBJ whole genome shotgun (WGS) entry which is preliminary data.</text>
</comment>
<organism evidence="3 4">
    <name type="scientific">Vibrio ishigakensis</name>
    <dbReference type="NCBI Taxonomy" id="1481914"/>
    <lineage>
        <taxon>Bacteria</taxon>
        <taxon>Pseudomonadati</taxon>
        <taxon>Pseudomonadota</taxon>
        <taxon>Gammaproteobacteria</taxon>
        <taxon>Vibrionales</taxon>
        <taxon>Vibrionaceae</taxon>
        <taxon>Vibrio</taxon>
    </lineage>
</organism>
<dbReference type="EMBL" id="BBRZ01000164">
    <property type="protein sequence ID" value="GAM59525.1"/>
    <property type="molecule type" value="Genomic_DNA"/>
</dbReference>
<name>A0A0B8NYC0_9VIBR</name>
<evidence type="ECO:0000256" key="2">
    <source>
        <dbReference type="ARBA" id="ARBA00022649"/>
    </source>
</evidence>
<dbReference type="Pfam" id="PF05016">
    <property type="entry name" value="ParE_toxin"/>
    <property type="match status" value="1"/>
</dbReference>
<evidence type="ECO:0000313" key="4">
    <source>
        <dbReference type="Proteomes" id="UP000031671"/>
    </source>
</evidence>
<dbReference type="AlphaFoldDB" id="A0A0B8NYC0"/>
<accession>A0A0B8NYC0</accession>
<dbReference type="Gene3D" id="3.30.2310.20">
    <property type="entry name" value="RelE-like"/>
    <property type="match status" value="1"/>
</dbReference>
<reference evidence="3 4" key="1">
    <citation type="submission" date="2015-01" db="EMBL/GenBank/DDBJ databases">
        <title>Vibrio sp. C1 JCM 19231 whole genome shotgun sequence.</title>
        <authorList>
            <person name="Sawabe T."/>
            <person name="Meirelles P."/>
            <person name="Feng G."/>
            <person name="Sayaka M."/>
            <person name="Hattori M."/>
            <person name="Ohkuma M."/>
        </authorList>
    </citation>
    <scope>NUCLEOTIDE SEQUENCE [LARGE SCALE GENOMIC DNA]</scope>
    <source>
        <strain evidence="4">JCM 19231</strain>
    </source>
</reference>
<dbReference type="InterPro" id="IPR007712">
    <property type="entry name" value="RelE/ParE_toxin"/>
</dbReference>